<comment type="similarity">
    <text evidence="8 11">Belongs to the QueC family.</text>
</comment>
<evidence type="ECO:0000256" key="2">
    <source>
        <dbReference type="ARBA" id="ARBA00022598"/>
    </source>
</evidence>
<feature type="region of interest" description="Disordered" evidence="12">
    <location>
        <begin position="1"/>
        <end position="24"/>
    </location>
</feature>
<gene>
    <name evidence="11" type="primary">queC</name>
    <name evidence="13" type="ORF">PYK22_01954</name>
</gene>
<dbReference type="GO" id="GO:0005524">
    <property type="term" value="F:ATP binding"/>
    <property type="evidence" value="ECO:0007669"/>
    <property type="project" value="UniProtKB-UniRule"/>
</dbReference>
<feature type="binding site" evidence="11">
    <location>
        <begin position="35"/>
        <end position="45"/>
    </location>
    <ligand>
        <name>ATP</name>
        <dbReference type="ChEBI" id="CHEBI:30616"/>
    </ligand>
</feature>
<dbReference type="Gene3D" id="3.40.50.620">
    <property type="entry name" value="HUPs"/>
    <property type="match status" value="1"/>
</dbReference>
<evidence type="ECO:0000256" key="12">
    <source>
        <dbReference type="SAM" id="MobiDB-lite"/>
    </source>
</evidence>
<feature type="binding site" evidence="11">
    <location>
        <position position="215"/>
    </location>
    <ligand>
        <name>Zn(2+)</name>
        <dbReference type="ChEBI" id="CHEBI:29105"/>
    </ligand>
</feature>
<organism evidence="13 14">
    <name type="scientific">Pyrinomonas methylaliphatogenes</name>
    <dbReference type="NCBI Taxonomy" id="454194"/>
    <lineage>
        <taxon>Bacteria</taxon>
        <taxon>Pseudomonadati</taxon>
        <taxon>Acidobacteriota</taxon>
        <taxon>Blastocatellia</taxon>
        <taxon>Blastocatellales</taxon>
        <taxon>Pyrinomonadaceae</taxon>
        <taxon>Pyrinomonas</taxon>
    </lineage>
</organism>
<reference evidence="13 14" key="2">
    <citation type="submission" date="2015-01" db="EMBL/GenBank/DDBJ databases">
        <title>Complete genome sequence of Pyrinomonas methylaliphatogenes type strain K22T.</title>
        <authorList>
            <person name="Lee K.C.Y."/>
            <person name="Power J.F."/>
            <person name="Dunfield P.F."/>
            <person name="Morgan X.C."/>
            <person name="Huttenhower C."/>
            <person name="Stott M.B."/>
        </authorList>
    </citation>
    <scope>NUCLEOTIDE SEQUENCE [LARGE SCALE GENOMIC DNA]</scope>
    <source>
        <strain evidence="13 14">K22</strain>
    </source>
</reference>
<dbReference type="RefSeq" id="WP_083437762.1">
    <property type="nucleotide sequence ID" value="NZ_CBXV010000007.1"/>
</dbReference>
<dbReference type="PANTHER" id="PTHR42914">
    <property type="entry name" value="7-CYANO-7-DEAZAGUANINE SYNTHASE"/>
    <property type="match status" value="1"/>
</dbReference>
<dbReference type="EC" id="6.3.4.20" evidence="9 11"/>
<dbReference type="SUPFAM" id="SSF52402">
    <property type="entry name" value="Adenine nucleotide alpha hydrolases-like"/>
    <property type="match status" value="1"/>
</dbReference>
<comment type="catalytic activity">
    <reaction evidence="10 11">
        <text>7-carboxy-7-carbaguanine + NH4(+) + 2 ATP = 7-cyano-7-carbaguanine + 2 AMP + 2 diphosphate + 2 H(+)</text>
        <dbReference type="Rhea" id="RHEA:27982"/>
        <dbReference type="ChEBI" id="CHEBI:15378"/>
        <dbReference type="ChEBI" id="CHEBI:28938"/>
        <dbReference type="ChEBI" id="CHEBI:30616"/>
        <dbReference type="ChEBI" id="CHEBI:33019"/>
        <dbReference type="ChEBI" id="CHEBI:45075"/>
        <dbReference type="ChEBI" id="CHEBI:61036"/>
        <dbReference type="ChEBI" id="CHEBI:456215"/>
        <dbReference type="EC" id="6.3.4.20"/>
    </reaction>
</comment>
<dbReference type="InterPro" id="IPR018317">
    <property type="entry name" value="QueC"/>
</dbReference>
<dbReference type="STRING" id="454194.PYK22_01954"/>
<evidence type="ECO:0000256" key="4">
    <source>
        <dbReference type="ARBA" id="ARBA00022741"/>
    </source>
</evidence>
<evidence type="ECO:0000256" key="10">
    <source>
        <dbReference type="ARBA" id="ARBA00047890"/>
    </source>
</evidence>
<evidence type="ECO:0000256" key="3">
    <source>
        <dbReference type="ARBA" id="ARBA00022723"/>
    </source>
</evidence>
<dbReference type="NCBIfam" id="TIGR00364">
    <property type="entry name" value="7-cyano-7-deazaguanine synthase QueC"/>
    <property type="match status" value="1"/>
</dbReference>
<accession>A0A0B6X0L5</accession>
<evidence type="ECO:0000256" key="1">
    <source>
        <dbReference type="ARBA" id="ARBA00005061"/>
    </source>
</evidence>
<dbReference type="GO" id="GO:0008270">
    <property type="term" value="F:zinc ion binding"/>
    <property type="evidence" value="ECO:0007669"/>
    <property type="project" value="UniProtKB-UniRule"/>
</dbReference>
<dbReference type="Pfam" id="PF06508">
    <property type="entry name" value="QueC"/>
    <property type="match status" value="1"/>
</dbReference>
<keyword evidence="7 11" id="KW-0067">ATP-binding</keyword>
<sequence length="249" mass="27315">MGGSNEIVDQSVTEVGSEFEGSRTTSDPRFAVCLVSGGMDSCVTAAIAREENDRLAFLHVSYGQRTQARERRAFEDLADFYGVEQRLTVSLESLARIGGSSLTDERIPVAEANLASRQIPTSYVPFRNAHLLATAVSWAEVLGAGRIYIGAVAEDSSGYPDCRPEFYAAFQRAIDVGTRPETRIEIRTPVIHMRKSAIVRRGIELGAPFALTWSCYRNEDRACGHCDSCALRLRAFREAGIADPIPYAD</sequence>
<evidence type="ECO:0000313" key="14">
    <source>
        <dbReference type="Proteomes" id="UP000031518"/>
    </source>
</evidence>
<dbReference type="CDD" id="cd01995">
    <property type="entry name" value="QueC-like"/>
    <property type="match status" value="1"/>
</dbReference>
<dbReference type="HAMAP" id="MF_01633">
    <property type="entry name" value="QueC"/>
    <property type="match status" value="1"/>
</dbReference>
<evidence type="ECO:0000256" key="5">
    <source>
        <dbReference type="ARBA" id="ARBA00022785"/>
    </source>
</evidence>
<keyword evidence="6 11" id="KW-0862">Zinc</keyword>
<keyword evidence="5 11" id="KW-0671">Queuosine biosynthesis</keyword>
<evidence type="ECO:0000256" key="9">
    <source>
        <dbReference type="ARBA" id="ARBA00039149"/>
    </source>
</evidence>
<protein>
    <recommendedName>
        <fullName evidence="9 11">7-cyano-7-deazaguanine synthase</fullName>
        <ecNumber evidence="9 11">6.3.4.20</ecNumber>
    </recommendedName>
    <alternativeName>
        <fullName evidence="11">7-cyano-7-carbaguanine synthase</fullName>
    </alternativeName>
    <alternativeName>
        <fullName evidence="11">PreQ(0) synthase</fullName>
    </alternativeName>
    <alternativeName>
        <fullName evidence="11">Queuosine biosynthesis protein QueC</fullName>
    </alternativeName>
</protein>
<evidence type="ECO:0000256" key="7">
    <source>
        <dbReference type="ARBA" id="ARBA00022840"/>
    </source>
</evidence>
<dbReference type="PIRSF" id="PIRSF006293">
    <property type="entry name" value="ExsB"/>
    <property type="match status" value="1"/>
</dbReference>
<dbReference type="EMBL" id="CBXV010000007">
    <property type="protein sequence ID" value="CDM65945.1"/>
    <property type="molecule type" value="Genomic_DNA"/>
</dbReference>
<name>A0A0B6X0L5_9BACT</name>
<dbReference type="OrthoDB" id="9789567at2"/>
<feature type="binding site" evidence="11">
    <location>
        <position position="223"/>
    </location>
    <ligand>
        <name>Zn(2+)</name>
        <dbReference type="ChEBI" id="CHEBI:29105"/>
    </ligand>
</feature>
<keyword evidence="2 11" id="KW-0436">Ligase</keyword>
<evidence type="ECO:0000313" key="13">
    <source>
        <dbReference type="EMBL" id="CDM65945.1"/>
    </source>
</evidence>
<dbReference type="AlphaFoldDB" id="A0A0B6X0L5"/>
<comment type="pathway">
    <text evidence="1 11">Purine metabolism; 7-cyano-7-deazaguanine biosynthesis.</text>
</comment>
<dbReference type="InterPro" id="IPR014729">
    <property type="entry name" value="Rossmann-like_a/b/a_fold"/>
</dbReference>
<reference evidence="13 14" key="1">
    <citation type="submission" date="2013-12" db="EMBL/GenBank/DDBJ databases">
        <authorList>
            <person name="Stott M."/>
        </authorList>
    </citation>
    <scope>NUCLEOTIDE SEQUENCE [LARGE SCALE GENOMIC DNA]</scope>
    <source>
        <strain evidence="13 14">K22</strain>
    </source>
</reference>
<keyword evidence="3 11" id="KW-0479">Metal-binding</keyword>
<feature type="binding site" evidence="11">
    <location>
        <position position="226"/>
    </location>
    <ligand>
        <name>Zn(2+)</name>
        <dbReference type="ChEBI" id="CHEBI:29105"/>
    </ligand>
</feature>
<comment type="function">
    <text evidence="11">Catalyzes the ATP-dependent conversion of 7-carboxy-7-deazaguanine (CDG) to 7-cyano-7-deazaguanine (preQ(0)).</text>
</comment>
<proteinExistence type="inferred from homology"/>
<dbReference type="GO" id="GO:0016879">
    <property type="term" value="F:ligase activity, forming carbon-nitrogen bonds"/>
    <property type="evidence" value="ECO:0007669"/>
    <property type="project" value="UniProtKB-UniRule"/>
</dbReference>
<evidence type="ECO:0000256" key="6">
    <source>
        <dbReference type="ARBA" id="ARBA00022833"/>
    </source>
</evidence>
<dbReference type="PANTHER" id="PTHR42914:SF1">
    <property type="entry name" value="7-CYANO-7-DEAZAGUANINE SYNTHASE"/>
    <property type="match status" value="1"/>
</dbReference>
<feature type="binding site" evidence="11">
    <location>
        <position position="229"/>
    </location>
    <ligand>
        <name>Zn(2+)</name>
        <dbReference type="ChEBI" id="CHEBI:29105"/>
    </ligand>
</feature>
<keyword evidence="14" id="KW-1185">Reference proteome</keyword>
<dbReference type="GO" id="GO:0008616">
    <property type="term" value="P:tRNA queuosine(34) biosynthetic process"/>
    <property type="evidence" value="ECO:0007669"/>
    <property type="project" value="UniProtKB-UniRule"/>
</dbReference>
<keyword evidence="4 11" id="KW-0547">Nucleotide-binding</keyword>
<dbReference type="Proteomes" id="UP000031518">
    <property type="component" value="Unassembled WGS sequence"/>
</dbReference>
<comment type="cofactor">
    <cofactor evidence="11">
        <name>Zn(2+)</name>
        <dbReference type="ChEBI" id="CHEBI:29105"/>
    </cofactor>
    <text evidence="11">Binds 1 zinc ion per subunit.</text>
</comment>
<dbReference type="UniPathway" id="UPA00391"/>
<evidence type="ECO:0000256" key="8">
    <source>
        <dbReference type="ARBA" id="ARBA00037993"/>
    </source>
</evidence>
<evidence type="ECO:0000256" key="11">
    <source>
        <dbReference type="HAMAP-Rule" id="MF_01633"/>
    </source>
</evidence>